<name>A0A8S9KTA4_BRACR</name>
<protein>
    <submittedName>
        <fullName evidence="1">Uncharacterized protein</fullName>
    </submittedName>
</protein>
<evidence type="ECO:0000313" key="2">
    <source>
        <dbReference type="Proteomes" id="UP000712281"/>
    </source>
</evidence>
<comment type="caution">
    <text evidence="1">The sequence shown here is derived from an EMBL/GenBank/DDBJ whole genome shotgun (WGS) entry which is preliminary data.</text>
</comment>
<sequence>MFQERSRTCGAVVNKSCHASPKPTNATFDVDSGEATPLDAESESYSGVEIRITDLFLWRR</sequence>
<reference evidence="1" key="1">
    <citation type="submission" date="2019-12" db="EMBL/GenBank/DDBJ databases">
        <title>Genome sequencing and annotation of Brassica cretica.</title>
        <authorList>
            <person name="Studholme D.J."/>
            <person name="Sarris P.F."/>
        </authorList>
    </citation>
    <scope>NUCLEOTIDE SEQUENCE</scope>
    <source>
        <strain evidence="1">PFS-001/15</strain>
        <tissue evidence="1">Leaf</tissue>
    </source>
</reference>
<gene>
    <name evidence="1" type="ORF">F2Q68_00011058</name>
</gene>
<dbReference type="AlphaFoldDB" id="A0A8S9KTA4"/>
<proteinExistence type="predicted"/>
<evidence type="ECO:0000313" key="1">
    <source>
        <dbReference type="EMBL" id="KAF2598224.1"/>
    </source>
</evidence>
<accession>A0A8S9KTA4</accession>
<organism evidence="1 2">
    <name type="scientific">Brassica cretica</name>
    <name type="common">Mustard</name>
    <dbReference type="NCBI Taxonomy" id="69181"/>
    <lineage>
        <taxon>Eukaryota</taxon>
        <taxon>Viridiplantae</taxon>
        <taxon>Streptophyta</taxon>
        <taxon>Embryophyta</taxon>
        <taxon>Tracheophyta</taxon>
        <taxon>Spermatophyta</taxon>
        <taxon>Magnoliopsida</taxon>
        <taxon>eudicotyledons</taxon>
        <taxon>Gunneridae</taxon>
        <taxon>Pentapetalae</taxon>
        <taxon>rosids</taxon>
        <taxon>malvids</taxon>
        <taxon>Brassicales</taxon>
        <taxon>Brassicaceae</taxon>
        <taxon>Brassiceae</taxon>
        <taxon>Brassica</taxon>
    </lineage>
</organism>
<dbReference type="Proteomes" id="UP000712281">
    <property type="component" value="Unassembled WGS sequence"/>
</dbReference>
<dbReference type="EMBL" id="QGKW02000717">
    <property type="protein sequence ID" value="KAF2598224.1"/>
    <property type="molecule type" value="Genomic_DNA"/>
</dbReference>